<evidence type="ECO:0000259" key="2">
    <source>
        <dbReference type="PROSITE" id="PS50937"/>
    </source>
</evidence>
<dbReference type="PANTHER" id="PTHR30204:SF98">
    <property type="entry name" value="HTH-TYPE TRANSCRIPTIONAL REGULATOR ADHR"/>
    <property type="match status" value="1"/>
</dbReference>
<dbReference type="InterPro" id="IPR047057">
    <property type="entry name" value="MerR_fam"/>
</dbReference>
<proteinExistence type="predicted"/>
<dbReference type="PRINTS" id="PR00040">
    <property type="entry name" value="HTHMERR"/>
</dbReference>
<name>A0A1B1MVM7_9BACL</name>
<dbReference type="SUPFAM" id="SSF46955">
    <property type="entry name" value="Putative DNA-binding domain"/>
    <property type="match status" value="1"/>
</dbReference>
<dbReference type="SMART" id="SM00422">
    <property type="entry name" value="HTH_MERR"/>
    <property type="match status" value="1"/>
</dbReference>
<dbReference type="STRING" id="1462996.AWM70_00375"/>
<sequence>MAYTIKEVVKRTGISPYTLRFYEKEGVLPAVERDANGVRKFSDHFVDCVEMVQALRSTGLPLAEIKQYVELYKSGDRTLPLRKIMLASQKNKVEEQIGLLMKTLEKLNYKLALIDAQENKFERLP</sequence>
<accession>A0A1B1MVM7</accession>
<keyword evidence="4" id="KW-1185">Reference proteome</keyword>
<evidence type="ECO:0000256" key="1">
    <source>
        <dbReference type="ARBA" id="ARBA00023125"/>
    </source>
</evidence>
<dbReference type="Proteomes" id="UP000092573">
    <property type="component" value="Chromosome"/>
</dbReference>
<dbReference type="RefSeq" id="WP_068693344.1">
    <property type="nucleotide sequence ID" value="NZ_CP014167.1"/>
</dbReference>
<dbReference type="InterPro" id="IPR009061">
    <property type="entry name" value="DNA-bd_dom_put_sf"/>
</dbReference>
<dbReference type="Pfam" id="PF13411">
    <property type="entry name" value="MerR_1"/>
    <property type="match status" value="1"/>
</dbReference>
<dbReference type="GO" id="GO:0003677">
    <property type="term" value="F:DNA binding"/>
    <property type="evidence" value="ECO:0007669"/>
    <property type="project" value="UniProtKB-KW"/>
</dbReference>
<feature type="domain" description="HTH merR-type" evidence="2">
    <location>
        <begin position="2"/>
        <end position="71"/>
    </location>
</feature>
<dbReference type="Gene3D" id="1.10.1660.10">
    <property type="match status" value="1"/>
</dbReference>
<dbReference type="OrthoDB" id="9811174at2"/>
<dbReference type="GO" id="GO:0003700">
    <property type="term" value="F:DNA-binding transcription factor activity"/>
    <property type="evidence" value="ECO:0007669"/>
    <property type="project" value="InterPro"/>
</dbReference>
<evidence type="ECO:0000313" key="4">
    <source>
        <dbReference type="Proteomes" id="UP000092573"/>
    </source>
</evidence>
<protein>
    <submittedName>
        <fullName evidence="3">MerR family transcriptional regulator</fullName>
    </submittedName>
</protein>
<dbReference type="CDD" id="cd01109">
    <property type="entry name" value="HTH_YyaN"/>
    <property type="match status" value="1"/>
</dbReference>
<dbReference type="PANTHER" id="PTHR30204">
    <property type="entry name" value="REDOX-CYCLING DRUG-SENSING TRANSCRIPTIONAL ACTIVATOR SOXR"/>
    <property type="match status" value="1"/>
</dbReference>
<dbReference type="PROSITE" id="PS50937">
    <property type="entry name" value="HTH_MERR_2"/>
    <property type="match status" value="1"/>
</dbReference>
<dbReference type="KEGG" id="pyg:AWM70_00375"/>
<dbReference type="AlphaFoldDB" id="A0A1B1MVM7"/>
<dbReference type="InterPro" id="IPR000551">
    <property type="entry name" value="MerR-type_HTH_dom"/>
</dbReference>
<reference evidence="3 4" key="1">
    <citation type="submission" date="2016-01" db="EMBL/GenBank/DDBJ databases">
        <title>Complete Genome Sequence of Paenibacillus yonginensis DCY84, a novel Plant Growth-Promoting Bacteria with Elicitation of Induced Systemic Resistance.</title>
        <authorList>
            <person name="Kim Y.J."/>
            <person name="Yang D.C."/>
            <person name="Sukweenadhi J."/>
        </authorList>
    </citation>
    <scope>NUCLEOTIDE SEQUENCE [LARGE SCALE GENOMIC DNA]</scope>
    <source>
        <strain evidence="3 4">DCY84</strain>
    </source>
</reference>
<keyword evidence="1" id="KW-0238">DNA-binding</keyword>
<gene>
    <name evidence="3" type="ORF">AWM70_00375</name>
</gene>
<evidence type="ECO:0000313" key="3">
    <source>
        <dbReference type="EMBL" id="ANS73228.1"/>
    </source>
</evidence>
<dbReference type="EMBL" id="CP014167">
    <property type="protein sequence ID" value="ANS73228.1"/>
    <property type="molecule type" value="Genomic_DNA"/>
</dbReference>
<organism evidence="3 4">
    <name type="scientific">Paenibacillus yonginensis</name>
    <dbReference type="NCBI Taxonomy" id="1462996"/>
    <lineage>
        <taxon>Bacteria</taxon>
        <taxon>Bacillati</taxon>
        <taxon>Bacillota</taxon>
        <taxon>Bacilli</taxon>
        <taxon>Bacillales</taxon>
        <taxon>Paenibacillaceae</taxon>
        <taxon>Paenibacillus</taxon>
    </lineage>
</organism>